<dbReference type="EMBL" id="BMAW01050396">
    <property type="protein sequence ID" value="GFS75088.1"/>
    <property type="molecule type" value="Genomic_DNA"/>
</dbReference>
<feature type="transmembrane region" description="Helical" evidence="1">
    <location>
        <begin position="24"/>
        <end position="48"/>
    </location>
</feature>
<reference evidence="2" key="1">
    <citation type="submission" date="2020-08" db="EMBL/GenBank/DDBJ databases">
        <title>Multicomponent nature underlies the extraordinary mechanical properties of spider dragline silk.</title>
        <authorList>
            <person name="Kono N."/>
            <person name="Nakamura H."/>
            <person name="Mori M."/>
            <person name="Yoshida Y."/>
            <person name="Ohtoshi R."/>
            <person name="Malay A.D."/>
            <person name="Moran D.A.P."/>
            <person name="Tomita M."/>
            <person name="Numata K."/>
            <person name="Arakawa K."/>
        </authorList>
    </citation>
    <scope>NUCLEOTIDE SEQUENCE</scope>
</reference>
<accession>A0A8X6MS12</accession>
<evidence type="ECO:0000313" key="2">
    <source>
        <dbReference type="EMBL" id="GFS75088.1"/>
    </source>
</evidence>
<name>A0A8X6MS12_NEPPI</name>
<evidence type="ECO:0000256" key="1">
    <source>
        <dbReference type="SAM" id="Phobius"/>
    </source>
</evidence>
<dbReference type="AlphaFoldDB" id="A0A8X6MS12"/>
<dbReference type="OrthoDB" id="10433013at2759"/>
<comment type="caution">
    <text evidence="2">The sequence shown here is derived from an EMBL/GenBank/DDBJ whole genome shotgun (WGS) entry which is preliminary data.</text>
</comment>
<dbReference type="Proteomes" id="UP000887013">
    <property type="component" value="Unassembled WGS sequence"/>
</dbReference>
<proteinExistence type="predicted"/>
<sequence>MLKSSFVSFQLQKYFAVFLDVNTAVVIITQAFVLISFSGYYAFICFYLRFLLIKLEKYARNASGDRYQHIIYTYLKITHTAKSLEDFLCFSAFAIVIGSMFGLFYLNYSLLFAPIGGFQHFLTLFSGEICFSTFIGMIILPASAMNDALFSAKKALIFLTRITPQHYNEVTMIISSDEVLLTLWNIYTIHKSLIISAMGTLLTFGILVATLDTMTKPSVS</sequence>
<gene>
    <name evidence="2" type="primary">AVEN_142535_1</name>
    <name evidence="2" type="ORF">NPIL_637161</name>
</gene>
<keyword evidence="1" id="KW-0472">Membrane</keyword>
<keyword evidence="3" id="KW-1185">Reference proteome</keyword>
<organism evidence="2 3">
    <name type="scientific">Nephila pilipes</name>
    <name type="common">Giant wood spider</name>
    <name type="synonym">Nephila maculata</name>
    <dbReference type="NCBI Taxonomy" id="299642"/>
    <lineage>
        <taxon>Eukaryota</taxon>
        <taxon>Metazoa</taxon>
        <taxon>Ecdysozoa</taxon>
        <taxon>Arthropoda</taxon>
        <taxon>Chelicerata</taxon>
        <taxon>Arachnida</taxon>
        <taxon>Araneae</taxon>
        <taxon>Araneomorphae</taxon>
        <taxon>Entelegynae</taxon>
        <taxon>Araneoidea</taxon>
        <taxon>Nephilidae</taxon>
        <taxon>Nephila</taxon>
    </lineage>
</organism>
<evidence type="ECO:0000313" key="3">
    <source>
        <dbReference type="Proteomes" id="UP000887013"/>
    </source>
</evidence>
<feature type="transmembrane region" description="Helical" evidence="1">
    <location>
        <begin position="118"/>
        <end position="140"/>
    </location>
</feature>
<feature type="transmembrane region" description="Helical" evidence="1">
    <location>
        <begin position="87"/>
        <end position="106"/>
    </location>
</feature>
<protein>
    <submittedName>
        <fullName evidence="2">Uncharacterized protein</fullName>
    </submittedName>
</protein>
<feature type="transmembrane region" description="Helical" evidence="1">
    <location>
        <begin position="193"/>
        <end position="211"/>
    </location>
</feature>
<keyword evidence="1" id="KW-0812">Transmembrane</keyword>
<keyword evidence="1" id="KW-1133">Transmembrane helix</keyword>